<name>Q12IT7_SHEDO</name>
<dbReference type="InterPro" id="IPR038492">
    <property type="entry name" value="GBBH-like_N_sf"/>
</dbReference>
<dbReference type="PANTHER" id="PTHR35303:SF5">
    <property type="entry name" value="OS02G0197800 PROTEIN"/>
    <property type="match status" value="1"/>
</dbReference>
<keyword evidence="5" id="KW-1185">Reference proteome</keyword>
<proteinExistence type="predicted"/>
<dbReference type="EMBL" id="CP000302">
    <property type="protein sequence ID" value="ABE56639.1"/>
    <property type="molecule type" value="Genomic_DNA"/>
</dbReference>
<dbReference type="PANTHER" id="PTHR35303">
    <property type="entry name" value="OS02G0197800 PROTEIN"/>
    <property type="match status" value="1"/>
</dbReference>
<dbReference type="KEGG" id="sdn:Sden_3363"/>
<protein>
    <recommendedName>
        <fullName evidence="3">Gamma-butyrobetaine hydroxylase-like N-terminal domain-containing protein</fullName>
    </recommendedName>
</protein>
<organism evidence="4 5">
    <name type="scientific">Shewanella denitrificans (strain OS217 / ATCC BAA-1090 / DSM 15013)</name>
    <dbReference type="NCBI Taxonomy" id="318161"/>
    <lineage>
        <taxon>Bacteria</taxon>
        <taxon>Pseudomonadati</taxon>
        <taxon>Pseudomonadota</taxon>
        <taxon>Gammaproteobacteria</taxon>
        <taxon>Alteromonadales</taxon>
        <taxon>Shewanellaceae</taxon>
        <taxon>Shewanella</taxon>
    </lineage>
</organism>
<dbReference type="Pfam" id="PF06155">
    <property type="entry name" value="GBBH-like_N"/>
    <property type="match status" value="1"/>
</dbReference>
<gene>
    <name evidence="4" type="ordered locus">Sden_3363</name>
</gene>
<dbReference type="RefSeq" id="WP_011497781.1">
    <property type="nucleotide sequence ID" value="NC_007954.1"/>
</dbReference>
<evidence type="ECO:0000256" key="1">
    <source>
        <dbReference type="ARBA" id="ARBA00022723"/>
    </source>
</evidence>
<dbReference type="Gene3D" id="3.30.2020.30">
    <property type="match status" value="1"/>
</dbReference>
<dbReference type="eggNOG" id="COG3536">
    <property type="taxonomic scope" value="Bacteria"/>
</dbReference>
<keyword evidence="1" id="KW-0479">Metal-binding</keyword>
<sequence length="127" mass="14467">MNTHIPKVVGLKFKRQSRLLQVNFDDNQSFDISCELLRVYSPSAEVQQHGSPVLVTHKKNVNIKAIEAVGNYAVKLVFDDGHDTGIYSWEVLYRLGSQQTQLWQDYLARLKAEHGSREGLIPITLIM</sequence>
<reference evidence="4 5" key="1">
    <citation type="submission" date="2006-03" db="EMBL/GenBank/DDBJ databases">
        <title>Complete sequence of Shewanella denitrificans OS217.</title>
        <authorList>
            <consortium name="US DOE Joint Genome Institute"/>
            <person name="Copeland A."/>
            <person name="Lucas S."/>
            <person name="Lapidus A."/>
            <person name="Barry K."/>
            <person name="Detter J.C."/>
            <person name="Glavina del Rio T."/>
            <person name="Hammon N."/>
            <person name="Israni S."/>
            <person name="Dalin E."/>
            <person name="Tice H."/>
            <person name="Pitluck S."/>
            <person name="Brettin T."/>
            <person name="Bruce D."/>
            <person name="Han C."/>
            <person name="Tapia R."/>
            <person name="Gilna P."/>
            <person name="Kiss H."/>
            <person name="Schmutz J."/>
            <person name="Larimer F."/>
            <person name="Land M."/>
            <person name="Hauser L."/>
            <person name="Kyrpides N."/>
            <person name="Lykidis A."/>
            <person name="Richardson P."/>
        </authorList>
    </citation>
    <scope>NUCLEOTIDE SEQUENCE [LARGE SCALE GENOMIC DNA]</scope>
    <source>
        <strain evidence="5">OS217 / ATCC BAA-1090 / DSM 15013</strain>
    </source>
</reference>
<dbReference type="GO" id="GO:0046872">
    <property type="term" value="F:metal ion binding"/>
    <property type="evidence" value="ECO:0007669"/>
    <property type="project" value="UniProtKB-KW"/>
</dbReference>
<dbReference type="InterPro" id="IPR010376">
    <property type="entry name" value="GBBH-like_N"/>
</dbReference>
<evidence type="ECO:0000313" key="4">
    <source>
        <dbReference type="EMBL" id="ABE56639.1"/>
    </source>
</evidence>
<keyword evidence="2" id="KW-0408">Iron</keyword>
<dbReference type="Proteomes" id="UP000001982">
    <property type="component" value="Chromosome"/>
</dbReference>
<dbReference type="OrthoDB" id="9794178at2"/>
<dbReference type="HOGENOM" id="CLU_117841_0_1_6"/>
<evidence type="ECO:0000256" key="2">
    <source>
        <dbReference type="ARBA" id="ARBA00023004"/>
    </source>
</evidence>
<accession>Q12IT7</accession>
<evidence type="ECO:0000259" key="3">
    <source>
        <dbReference type="Pfam" id="PF06155"/>
    </source>
</evidence>
<evidence type="ECO:0000313" key="5">
    <source>
        <dbReference type="Proteomes" id="UP000001982"/>
    </source>
</evidence>
<dbReference type="AlphaFoldDB" id="Q12IT7"/>
<dbReference type="STRING" id="318161.Sden_3363"/>
<feature type="domain" description="Gamma-butyrobetaine hydroxylase-like N-terminal" evidence="3">
    <location>
        <begin position="12"/>
        <end position="93"/>
    </location>
</feature>